<evidence type="ECO:0000256" key="1">
    <source>
        <dbReference type="ARBA" id="ARBA00009995"/>
    </source>
</evidence>
<dbReference type="PANTHER" id="PTHR48048:SF75">
    <property type="entry name" value="GLYCOSYLTRANSFERASE"/>
    <property type="match status" value="1"/>
</dbReference>
<keyword evidence="2 3" id="KW-0808">Transferase</keyword>
<comment type="caution">
    <text evidence="4">The sequence shown here is derived from an EMBL/GenBank/DDBJ whole genome shotgun (WGS) entry which is preliminary data.</text>
</comment>
<dbReference type="AlphaFoldDB" id="A0A8T0SWD0"/>
<dbReference type="InterPro" id="IPR050481">
    <property type="entry name" value="UDP-glycosyltransf_plant"/>
</dbReference>
<dbReference type="InterPro" id="IPR002213">
    <property type="entry name" value="UDP_glucos_trans"/>
</dbReference>
<dbReference type="Gene3D" id="3.40.50.2000">
    <property type="entry name" value="Glycogen Phosphorylase B"/>
    <property type="match status" value="2"/>
</dbReference>
<accession>A0A8T0SWD0</accession>
<evidence type="ECO:0008006" key="6">
    <source>
        <dbReference type="Google" id="ProtNLM"/>
    </source>
</evidence>
<dbReference type="EMBL" id="CM029045">
    <property type="protein sequence ID" value="KAG2600496.1"/>
    <property type="molecule type" value="Genomic_DNA"/>
</dbReference>
<dbReference type="GO" id="GO:0035251">
    <property type="term" value="F:UDP-glucosyltransferase activity"/>
    <property type="evidence" value="ECO:0007669"/>
    <property type="project" value="InterPro"/>
</dbReference>
<comment type="similarity">
    <text evidence="1 3">Belongs to the UDP-glycosyltransferase family.</text>
</comment>
<dbReference type="Proteomes" id="UP000823388">
    <property type="component" value="Chromosome 5K"/>
</dbReference>
<evidence type="ECO:0000256" key="3">
    <source>
        <dbReference type="RuleBase" id="RU003718"/>
    </source>
</evidence>
<evidence type="ECO:0000313" key="5">
    <source>
        <dbReference type="Proteomes" id="UP000823388"/>
    </source>
</evidence>
<dbReference type="PANTHER" id="PTHR48048">
    <property type="entry name" value="GLYCOSYLTRANSFERASE"/>
    <property type="match status" value="1"/>
</dbReference>
<dbReference type="PROSITE" id="PS00375">
    <property type="entry name" value="UDPGT"/>
    <property type="match status" value="1"/>
</dbReference>
<evidence type="ECO:0000313" key="4">
    <source>
        <dbReference type="EMBL" id="KAG2600496.1"/>
    </source>
</evidence>
<proteinExistence type="inferred from homology"/>
<dbReference type="InterPro" id="IPR035595">
    <property type="entry name" value="UDP_glycos_trans_CS"/>
</dbReference>
<dbReference type="SUPFAM" id="SSF53756">
    <property type="entry name" value="UDP-Glycosyltransferase/glycogen phosphorylase"/>
    <property type="match status" value="1"/>
</dbReference>
<dbReference type="FunFam" id="3.40.50.2000:FF:000020">
    <property type="entry name" value="Glycosyltransferase"/>
    <property type="match status" value="1"/>
</dbReference>
<evidence type="ECO:0000256" key="2">
    <source>
        <dbReference type="ARBA" id="ARBA00022679"/>
    </source>
</evidence>
<organism evidence="4 5">
    <name type="scientific">Panicum virgatum</name>
    <name type="common">Blackwell switchgrass</name>
    <dbReference type="NCBI Taxonomy" id="38727"/>
    <lineage>
        <taxon>Eukaryota</taxon>
        <taxon>Viridiplantae</taxon>
        <taxon>Streptophyta</taxon>
        <taxon>Embryophyta</taxon>
        <taxon>Tracheophyta</taxon>
        <taxon>Spermatophyta</taxon>
        <taxon>Magnoliopsida</taxon>
        <taxon>Liliopsida</taxon>
        <taxon>Poales</taxon>
        <taxon>Poaceae</taxon>
        <taxon>PACMAD clade</taxon>
        <taxon>Panicoideae</taxon>
        <taxon>Panicodae</taxon>
        <taxon>Paniceae</taxon>
        <taxon>Panicinae</taxon>
        <taxon>Panicum</taxon>
        <taxon>Panicum sect. Hiantes</taxon>
    </lineage>
</organism>
<reference evidence="4" key="1">
    <citation type="submission" date="2020-05" db="EMBL/GenBank/DDBJ databases">
        <title>WGS assembly of Panicum virgatum.</title>
        <authorList>
            <person name="Lovell J.T."/>
            <person name="Jenkins J."/>
            <person name="Shu S."/>
            <person name="Juenger T.E."/>
            <person name="Schmutz J."/>
        </authorList>
    </citation>
    <scope>NUCLEOTIDE SEQUENCE</scope>
    <source>
        <strain evidence="4">AP13</strain>
    </source>
</reference>
<sequence length="378" mass="41646">MFDRHRLMDAPLRDFLRSLPAVRELVLDMFCAASLDVAAELGIPAYFFFASSASILAIYLNLPSVVANMGRSFAELGDSPFSLPGAPPFRAADLPKIVLDDDDATRAFLRLLERMPESNGILVNTYESLEARAVHALRDGACVPGRPTPPVYCVGPLVTGGGDDKHECLEWLDAQPDSSVVFLSFGSRGTLPKKQLQEIAVGLEKSGQRFLWVVRSPRSDERKFGDPLPDAEPDLDALLPEGFLERTKRQGLVVRSWAPQVEVLRHRATGAFVTHCGWNSTLEGITAGLPLLCWPLYAEQRLNRVLIVEEMELGVALRGYDEEVVKAEEVEAKVRWVMESEGGRALRERATAEKCRAVEALNEGGSSHAAFVEFLNSL</sequence>
<dbReference type="CDD" id="cd03784">
    <property type="entry name" value="GT1_Gtf-like"/>
    <property type="match status" value="1"/>
</dbReference>
<keyword evidence="5" id="KW-1185">Reference proteome</keyword>
<protein>
    <recommendedName>
        <fullName evidence="6">Glycosyltransferase</fullName>
    </recommendedName>
</protein>
<dbReference type="Pfam" id="PF00201">
    <property type="entry name" value="UDPGT"/>
    <property type="match status" value="1"/>
</dbReference>
<keyword evidence="3" id="KW-0328">Glycosyltransferase</keyword>
<name>A0A8T0SWD0_PANVG</name>
<gene>
    <name evidence="4" type="ORF">PVAP13_5KG530900</name>
</gene>